<reference evidence="2 3" key="1">
    <citation type="submission" date="2018-06" db="EMBL/GenBank/DDBJ databases">
        <title>Marinomonas sp. YLB-05 draft genome sequence.</title>
        <authorList>
            <person name="Yu L."/>
            <person name="Tang X."/>
        </authorList>
    </citation>
    <scope>NUCLEOTIDE SEQUENCE [LARGE SCALE GENOMIC DNA]</scope>
    <source>
        <strain evidence="2 3">YLB-05</strain>
    </source>
</reference>
<feature type="region of interest" description="Disordered" evidence="1">
    <location>
        <begin position="21"/>
        <end position="73"/>
    </location>
</feature>
<evidence type="ECO:0000313" key="3">
    <source>
        <dbReference type="Proteomes" id="UP000254326"/>
    </source>
</evidence>
<feature type="compositionally biased region" description="Basic and acidic residues" evidence="1">
    <location>
        <begin position="21"/>
        <end position="36"/>
    </location>
</feature>
<organism evidence="2 3">
    <name type="scientific">Marinomonas piezotolerans</name>
    <dbReference type="NCBI Taxonomy" id="2213058"/>
    <lineage>
        <taxon>Bacteria</taxon>
        <taxon>Pseudomonadati</taxon>
        <taxon>Pseudomonadota</taxon>
        <taxon>Gammaproteobacteria</taxon>
        <taxon>Oceanospirillales</taxon>
        <taxon>Oceanospirillaceae</taxon>
        <taxon>Marinomonas</taxon>
    </lineage>
</organism>
<name>A0A370UA66_9GAMM</name>
<dbReference type="RefSeq" id="WP_115467940.1">
    <property type="nucleotide sequence ID" value="NZ_QKRA01000003.1"/>
</dbReference>
<comment type="caution">
    <text evidence="2">The sequence shown here is derived from an EMBL/GenBank/DDBJ whole genome shotgun (WGS) entry which is preliminary data.</text>
</comment>
<evidence type="ECO:0000256" key="1">
    <source>
        <dbReference type="SAM" id="MobiDB-lite"/>
    </source>
</evidence>
<dbReference type="AlphaFoldDB" id="A0A370UA66"/>
<evidence type="ECO:0000313" key="2">
    <source>
        <dbReference type="EMBL" id="RDL44677.1"/>
    </source>
</evidence>
<gene>
    <name evidence="2" type="ORF">DN730_09840</name>
</gene>
<sequence length="73" mass="8404">MASLLKLMLILMEWAVQVKRRDDEAQKQERLRKARTDPAGYLRQFGRVRHVESSGSADPVPRDRTGTDKHDGQ</sequence>
<dbReference type="OrthoDB" id="6107765at2"/>
<feature type="compositionally biased region" description="Basic and acidic residues" evidence="1">
    <location>
        <begin position="60"/>
        <end position="73"/>
    </location>
</feature>
<protein>
    <submittedName>
        <fullName evidence="2">Uncharacterized protein</fullName>
    </submittedName>
</protein>
<proteinExistence type="predicted"/>
<keyword evidence="3" id="KW-1185">Reference proteome</keyword>
<dbReference type="EMBL" id="QKRA01000003">
    <property type="protein sequence ID" value="RDL44677.1"/>
    <property type="molecule type" value="Genomic_DNA"/>
</dbReference>
<accession>A0A370UA66</accession>
<dbReference type="Proteomes" id="UP000254326">
    <property type="component" value="Unassembled WGS sequence"/>
</dbReference>